<sequence length="71" mass="7814">MEIPGLGPVTYDQEFGWYRSSPIPVRVLGGVARVFTVEGYDDDPSQSEVHEAISAFLSLDESVLRGRDVTV</sequence>
<feature type="domain" description="DUF6985" evidence="1">
    <location>
        <begin position="6"/>
        <end position="64"/>
    </location>
</feature>
<reference evidence="2" key="1">
    <citation type="submission" date="2021-04" db="EMBL/GenBank/DDBJ databases">
        <title>Genome based classification of Actinospica acidithermotolerans sp. nov., an actinobacterium isolated from an Indonesian hot spring.</title>
        <authorList>
            <person name="Kusuma A.B."/>
            <person name="Putra K.E."/>
            <person name="Nafisah S."/>
            <person name="Loh J."/>
            <person name="Nouioui I."/>
            <person name="Goodfellow M."/>
        </authorList>
    </citation>
    <scope>NUCLEOTIDE SEQUENCE</scope>
    <source>
        <strain evidence="2">CSCA 57</strain>
    </source>
</reference>
<protein>
    <recommendedName>
        <fullName evidence="1">DUF6985 domain-containing protein</fullName>
    </recommendedName>
</protein>
<dbReference type="RefSeq" id="WP_212533060.1">
    <property type="nucleotide sequence ID" value="NZ_JAGSOG010000307.1"/>
</dbReference>
<evidence type="ECO:0000313" key="2">
    <source>
        <dbReference type="EMBL" id="MBR7838607.1"/>
    </source>
</evidence>
<dbReference type="AlphaFoldDB" id="A0A941EUY1"/>
<dbReference type="InterPro" id="IPR054254">
    <property type="entry name" value="DUF6985"/>
</dbReference>
<evidence type="ECO:0000259" key="1">
    <source>
        <dbReference type="Pfam" id="PF22481"/>
    </source>
</evidence>
<organism evidence="2 3">
    <name type="scientific">Actinospica durhamensis</name>
    <dbReference type="NCBI Taxonomy" id="1508375"/>
    <lineage>
        <taxon>Bacteria</taxon>
        <taxon>Bacillati</taxon>
        <taxon>Actinomycetota</taxon>
        <taxon>Actinomycetes</taxon>
        <taxon>Catenulisporales</taxon>
        <taxon>Actinospicaceae</taxon>
        <taxon>Actinospica</taxon>
    </lineage>
</organism>
<evidence type="ECO:0000313" key="3">
    <source>
        <dbReference type="Proteomes" id="UP000675781"/>
    </source>
</evidence>
<name>A0A941EUY1_9ACTN</name>
<proteinExistence type="predicted"/>
<accession>A0A941EUY1</accession>
<dbReference type="EMBL" id="JAGSOG010000307">
    <property type="protein sequence ID" value="MBR7838607.1"/>
    <property type="molecule type" value="Genomic_DNA"/>
</dbReference>
<dbReference type="Pfam" id="PF22481">
    <property type="entry name" value="DUF6985"/>
    <property type="match status" value="1"/>
</dbReference>
<gene>
    <name evidence="2" type="ORF">KDL01_35395</name>
</gene>
<keyword evidence="3" id="KW-1185">Reference proteome</keyword>
<dbReference type="Proteomes" id="UP000675781">
    <property type="component" value="Unassembled WGS sequence"/>
</dbReference>
<comment type="caution">
    <text evidence="2">The sequence shown here is derived from an EMBL/GenBank/DDBJ whole genome shotgun (WGS) entry which is preliminary data.</text>
</comment>